<keyword evidence="5" id="KW-0233">DNA recombination</keyword>
<dbReference type="SUPFAM" id="SSF56349">
    <property type="entry name" value="DNA breaking-rejoining enzymes"/>
    <property type="match status" value="1"/>
</dbReference>
<dbReference type="GO" id="GO:0003677">
    <property type="term" value="F:DNA binding"/>
    <property type="evidence" value="ECO:0007669"/>
    <property type="project" value="UniProtKB-UniRule"/>
</dbReference>
<proteinExistence type="inferred from homology"/>
<reference evidence="9 10" key="1">
    <citation type="journal article" date="2010" name="Stand. Genomic Sci.">
        <title>Complete genome sequence of Thermaerobacter marianensis type strain (7p75a).</title>
        <authorList>
            <person name="Han C."/>
            <person name="Gu W."/>
            <person name="Zhang X."/>
            <person name="Lapidus A."/>
            <person name="Nolan M."/>
            <person name="Copeland A."/>
            <person name="Lucas S."/>
            <person name="Del Rio T.G."/>
            <person name="Tice H."/>
            <person name="Cheng J.F."/>
            <person name="Tapia R."/>
            <person name="Goodwin L."/>
            <person name="Pitluck S."/>
            <person name="Pagani I."/>
            <person name="Ivanova N."/>
            <person name="Mavromatis K."/>
            <person name="Mikhailova N."/>
            <person name="Pati A."/>
            <person name="Chen A."/>
            <person name="Palaniappan K."/>
            <person name="Land M."/>
            <person name="Hauser L."/>
            <person name="Chang Y.J."/>
            <person name="Jeffries C.D."/>
            <person name="Schneider S."/>
            <person name="Rohde M."/>
            <person name="Goker M."/>
            <person name="Pukall R."/>
            <person name="Woyke T."/>
            <person name="Bristow J."/>
            <person name="Eisen J.A."/>
            <person name="Markowitz V."/>
            <person name="Hugenholtz P."/>
            <person name="Kyrpides N.C."/>
            <person name="Klenk H.P."/>
            <person name="Detter J.C."/>
        </authorList>
    </citation>
    <scope>NUCLEOTIDE SEQUENCE [LARGE SCALE GENOMIC DNA]</scope>
    <source>
        <strain evidence="10">ATCC 700841 / DSM 12885 / JCM 10246 / 7p75a</strain>
    </source>
</reference>
<dbReference type="PROSITE" id="PS51900">
    <property type="entry name" value="CB"/>
    <property type="match status" value="1"/>
</dbReference>
<evidence type="ECO:0000313" key="10">
    <source>
        <dbReference type="Proteomes" id="UP000008915"/>
    </source>
</evidence>
<dbReference type="KEGG" id="tmr:Tmar_0011"/>
<dbReference type="Gene3D" id="1.10.150.130">
    <property type="match status" value="1"/>
</dbReference>
<feature type="domain" description="Core-binding (CB)" evidence="8">
    <location>
        <begin position="60"/>
        <end position="149"/>
    </location>
</feature>
<keyword evidence="10" id="KW-1185">Reference proteome</keyword>
<evidence type="ECO:0000256" key="6">
    <source>
        <dbReference type="PROSITE-ProRule" id="PRU01248"/>
    </source>
</evidence>
<dbReference type="Pfam" id="PF00589">
    <property type="entry name" value="Phage_integrase"/>
    <property type="match status" value="1"/>
</dbReference>
<dbReference type="InterPro" id="IPR013762">
    <property type="entry name" value="Integrase-like_cat_sf"/>
</dbReference>
<evidence type="ECO:0000259" key="7">
    <source>
        <dbReference type="PROSITE" id="PS51898"/>
    </source>
</evidence>
<comment type="similarity">
    <text evidence="2">Belongs to the 'phage' integrase family.</text>
</comment>
<dbReference type="STRING" id="644966.Tmar_0011"/>
<evidence type="ECO:0000256" key="4">
    <source>
        <dbReference type="ARBA" id="ARBA00023125"/>
    </source>
</evidence>
<dbReference type="Proteomes" id="UP000008915">
    <property type="component" value="Chromosome"/>
</dbReference>
<keyword evidence="3" id="KW-0229">DNA integration</keyword>
<dbReference type="GO" id="GO:0006310">
    <property type="term" value="P:DNA recombination"/>
    <property type="evidence" value="ECO:0007669"/>
    <property type="project" value="UniProtKB-KW"/>
</dbReference>
<name>E6SKE9_THEM7</name>
<dbReference type="OrthoDB" id="9769726at2"/>
<dbReference type="CDD" id="cd01189">
    <property type="entry name" value="INT_ICEBs1_C_like"/>
    <property type="match status" value="1"/>
</dbReference>
<evidence type="ECO:0000313" key="9">
    <source>
        <dbReference type="EMBL" id="ADU50136.1"/>
    </source>
</evidence>
<evidence type="ECO:0000256" key="1">
    <source>
        <dbReference type="ARBA" id="ARBA00003283"/>
    </source>
</evidence>
<dbReference type="InterPro" id="IPR011010">
    <property type="entry name" value="DNA_brk_join_enz"/>
</dbReference>
<evidence type="ECO:0000259" key="8">
    <source>
        <dbReference type="PROSITE" id="PS51900"/>
    </source>
</evidence>
<sequence>MIRKRGKDYWEIRVDIGRDPKTGKRLWKYTSVRGTKRDAERVEQQLKARHMQGELTAVRMTVDELLDEWLAHVRTNREGRTYDDYAYCTRRIRAAFGPMRVDRLTRAQIQRWLDELQQAPRDDGRPGNLSATTVQKHHRALHAALSYAVRMGYLGYNPADNLTLPRRQRSEPPMLTREQLEQLLEAALGTRWYPLWYVAAHTGLRVGELCGLWWEDIDWSRPAIRVRRALKQDREGKRLILGDVKNHEARVVWLDDRTAEVLDRHRAEQQLEIARAQRWEHPEHVFTAPGGRFLRPDVPTQVLRKHAKRLGLPPLSMHDLRHIHGSHLLQYHGWSITAVSERLGHYSPAFTAEVYAHVIPGAQEGYLRR</sequence>
<dbReference type="Pfam" id="PF14659">
    <property type="entry name" value="Phage_int_SAM_3"/>
    <property type="match status" value="1"/>
</dbReference>
<dbReference type="AlphaFoldDB" id="E6SKE9"/>
<dbReference type="EMBL" id="CP002344">
    <property type="protein sequence ID" value="ADU50136.1"/>
    <property type="molecule type" value="Genomic_DNA"/>
</dbReference>
<dbReference type="InterPro" id="IPR044068">
    <property type="entry name" value="CB"/>
</dbReference>
<dbReference type="eggNOG" id="COG0582">
    <property type="taxonomic scope" value="Bacteria"/>
</dbReference>
<accession>E6SKE9</accession>
<dbReference type="InterPro" id="IPR002104">
    <property type="entry name" value="Integrase_catalytic"/>
</dbReference>
<dbReference type="HOGENOM" id="CLU_027562_17_1_9"/>
<protein>
    <submittedName>
        <fullName evidence="9">Integrase family protein</fullName>
    </submittedName>
</protein>
<dbReference type="InterPro" id="IPR050090">
    <property type="entry name" value="Tyrosine_recombinase_XerCD"/>
</dbReference>
<organism evidence="9 10">
    <name type="scientific">Thermaerobacter marianensis (strain ATCC 700841 / DSM 12885 / JCM 10246 / 7p75a)</name>
    <dbReference type="NCBI Taxonomy" id="644966"/>
    <lineage>
        <taxon>Bacteria</taxon>
        <taxon>Bacillati</taxon>
        <taxon>Bacillota</taxon>
        <taxon>Clostridia</taxon>
        <taxon>Eubacteriales</taxon>
        <taxon>Clostridiales Family XVII. Incertae Sedis</taxon>
        <taxon>Thermaerobacter</taxon>
    </lineage>
</organism>
<dbReference type="RefSeq" id="WP_013494442.1">
    <property type="nucleotide sequence ID" value="NC_014831.1"/>
</dbReference>
<comment type="function">
    <text evidence="1">Site-specific tyrosine recombinase, which acts by catalyzing the cutting and rejoining of the recombining DNA molecules.</text>
</comment>
<dbReference type="GO" id="GO:0015074">
    <property type="term" value="P:DNA integration"/>
    <property type="evidence" value="ECO:0007669"/>
    <property type="project" value="UniProtKB-KW"/>
</dbReference>
<evidence type="ECO:0000256" key="3">
    <source>
        <dbReference type="ARBA" id="ARBA00022908"/>
    </source>
</evidence>
<dbReference type="PANTHER" id="PTHR30349">
    <property type="entry name" value="PHAGE INTEGRASE-RELATED"/>
    <property type="match status" value="1"/>
</dbReference>
<feature type="domain" description="Tyr recombinase" evidence="7">
    <location>
        <begin position="170"/>
        <end position="368"/>
    </location>
</feature>
<evidence type="ECO:0000256" key="2">
    <source>
        <dbReference type="ARBA" id="ARBA00008857"/>
    </source>
</evidence>
<dbReference type="Gene3D" id="1.10.443.10">
    <property type="entry name" value="Intergrase catalytic core"/>
    <property type="match status" value="1"/>
</dbReference>
<evidence type="ECO:0000256" key="5">
    <source>
        <dbReference type="ARBA" id="ARBA00023172"/>
    </source>
</evidence>
<dbReference type="InterPro" id="IPR004107">
    <property type="entry name" value="Integrase_SAM-like_N"/>
</dbReference>
<dbReference type="PANTHER" id="PTHR30349:SF64">
    <property type="entry name" value="PROPHAGE INTEGRASE INTD-RELATED"/>
    <property type="match status" value="1"/>
</dbReference>
<keyword evidence="4 6" id="KW-0238">DNA-binding</keyword>
<reference evidence="10" key="2">
    <citation type="journal article" date="2010" name="Stand. Genomic Sci.">
        <title>Complete genome sequence of Thermaerobacter marianensis type strain (7p75aT).</title>
        <authorList>
            <person name="Han C."/>
            <person name="Gu W."/>
            <person name="Zhang X."/>
            <person name="Lapidus A."/>
            <person name="Nolan M."/>
            <person name="Copeland A."/>
            <person name="Lucas S."/>
            <person name="Glavina Del Rio T."/>
            <person name="Tice H."/>
            <person name="Cheng J."/>
            <person name="Tapia R."/>
            <person name="Goodwin L."/>
            <person name="Pitluck S."/>
            <person name="Pagani I."/>
            <person name="Ivanova N."/>
            <person name="Mavromatis K."/>
            <person name="Mikhailova N."/>
            <person name="Pati A."/>
            <person name="Chen A."/>
            <person name="Palaniappan K."/>
            <person name="Land M."/>
            <person name="Hauser L."/>
            <person name="Chang Y."/>
            <person name="Jeffries C."/>
            <person name="Schneider S."/>
            <person name="Rohde M."/>
            <person name="Goker M."/>
            <person name="Pukall R."/>
            <person name="Woyke T."/>
            <person name="Bristow J."/>
            <person name="Eisen J."/>
            <person name="Markowitz V."/>
            <person name="Hugenholtz P."/>
            <person name="Kyrpides N."/>
            <person name="Klenk H."/>
            <person name="Detter J."/>
        </authorList>
    </citation>
    <scope>NUCLEOTIDE SEQUENCE [LARGE SCALE GENOMIC DNA]</scope>
    <source>
        <strain evidence="10">ATCC 700841 / DSM 12885 / JCM 10246 / 7p75a</strain>
    </source>
</reference>
<dbReference type="PROSITE" id="PS51898">
    <property type="entry name" value="TYR_RECOMBINASE"/>
    <property type="match status" value="1"/>
</dbReference>
<dbReference type="InterPro" id="IPR010998">
    <property type="entry name" value="Integrase_recombinase_N"/>
</dbReference>
<gene>
    <name evidence="9" type="ordered locus">Tmar_0011</name>
</gene>